<dbReference type="GO" id="GO:0005384">
    <property type="term" value="F:manganese ion transmembrane transporter activity"/>
    <property type="evidence" value="ECO:0007669"/>
    <property type="project" value="TreeGrafter"/>
</dbReference>
<evidence type="ECO:0000256" key="5">
    <source>
        <dbReference type="ARBA" id="ARBA00023136"/>
    </source>
</evidence>
<feature type="transmembrane region" description="Helical" evidence="6">
    <location>
        <begin position="77"/>
        <end position="100"/>
    </location>
</feature>
<feature type="transmembrane region" description="Helical" evidence="6">
    <location>
        <begin position="466"/>
        <end position="488"/>
    </location>
</feature>
<evidence type="ECO:0000256" key="6">
    <source>
        <dbReference type="SAM" id="Phobius"/>
    </source>
</evidence>
<keyword evidence="4 6" id="KW-1133">Transmembrane helix</keyword>
<dbReference type="NCBIfam" id="TIGR01197">
    <property type="entry name" value="nramp"/>
    <property type="match status" value="1"/>
</dbReference>
<dbReference type="Pfam" id="PF01566">
    <property type="entry name" value="Nramp"/>
    <property type="match status" value="1"/>
</dbReference>
<dbReference type="GO" id="GO:0005886">
    <property type="term" value="C:plasma membrane"/>
    <property type="evidence" value="ECO:0007669"/>
    <property type="project" value="TreeGrafter"/>
</dbReference>
<keyword evidence="5 6" id="KW-0472">Membrane</keyword>
<feature type="transmembrane region" description="Helical" evidence="6">
    <location>
        <begin position="422"/>
        <end position="446"/>
    </location>
</feature>
<accession>Q2Z1Q0</accession>
<name>Q2Z1Q0_CHESC</name>
<feature type="transmembrane region" description="Helical" evidence="6">
    <location>
        <begin position="182"/>
        <end position="200"/>
    </location>
</feature>
<dbReference type="GO" id="GO:0034755">
    <property type="term" value="P:iron ion transmembrane transport"/>
    <property type="evidence" value="ECO:0007669"/>
    <property type="project" value="TreeGrafter"/>
</dbReference>
<keyword evidence="3 6" id="KW-0812">Transmembrane</keyword>
<evidence type="ECO:0000256" key="1">
    <source>
        <dbReference type="ARBA" id="ARBA00004141"/>
    </source>
</evidence>
<dbReference type="NCBIfam" id="NF037982">
    <property type="entry name" value="Nramp_1"/>
    <property type="match status" value="1"/>
</dbReference>
<proteinExistence type="evidence at transcript level"/>
<dbReference type="GO" id="GO:0015086">
    <property type="term" value="F:cadmium ion transmembrane transporter activity"/>
    <property type="evidence" value="ECO:0007669"/>
    <property type="project" value="TreeGrafter"/>
</dbReference>
<evidence type="ECO:0000313" key="7">
    <source>
        <dbReference type="EMBL" id="BAE48710.1"/>
    </source>
</evidence>
<dbReference type="HAMAP" id="MF_00221">
    <property type="entry name" value="NRAMP"/>
    <property type="match status" value="1"/>
</dbReference>
<comment type="subcellular location">
    <subcellularLocation>
        <location evidence="1">Membrane</location>
        <topology evidence="1">Multi-pass membrane protein</topology>
    </subcellularLocation>
</comment>
<dbReference type="PRINTS" id="PR00447">
    <property type="entry name" value="NATRESASSCMP"/>
</dbReference>
<feature type="transmembrane region" description="Helical" evidence="6">
    <location>
        <begin position="151"/>
        <end position="170"/>
    </location>
</feature>
<dbReference type="InterPro" id="IPR001046">
    <property type="entry name" value="NRAMP_fam"/>
</dbReference>
<feature type="transmembrane region" description="Helical" evidence="6">
    <location>
        <begin position="390"/>
        <end position="410"/>
    </location>
</feature>
<organism evidence="7">
    <name type="scientific">Chengiopanax sciadophylloides</name>
    <name type="common">Koshiabura</name>
    <name type="synonym">Acanthopanax sciadophylloides</name>
    <dbReference type="NCBI Taxonomy" id="48093"/>
    <lineage>
        <taxon>Eukaryota</taxon>
        <taxon>Viridiplantae</taxon>
        <taxon>Streptophyta</taxon>
        <taxon>Embryophyta</taxon>
        <taxon>Tracheophyta</taxon>
        <taxon>Spermatophyta</taxon>
        <taxon>Magnoliopsida</taxon>
        <taxon>eudicotyledons</taxon>
        <taxon>Gunneridae</taxon>
        <taxon>Pentapetalae</taxon>
        <taxon>asterids</taxon>
        <taxon>campanulids</taxon>
        <taxon>Apiales</taxon>
        <taxon>Araliaceae</taxon>
        <taxon>Chengiopanax</taxon>
    </lineage>
</organism>
<feature type="transmembrane region" description="Helical" evidence="6">
    <location>
        <begin position="220"/>
        <end position="240"/>
    </location>
</feature>
<evidence type="ECO:0000256" key="2">
    <source>
        <dbReference type="ARBA" id="ARBA00009965"/>
    </source>
</evidence>
<gene>
    <name evidence="7" type="primary">CsNramp1</name>
</gene>
<protein>
    <submittedName>
        <fullName evidence="7">NRAMP family metal transporter</fullName>
    </submittedName>
</protein>
<reference evidence="7" key="1">
    <citation type="submission" date="2005-11" db="EMBL/GenBank/DDBJ databases">
        <title>Metal transport ability of ZIP/NRAMP transporters of Mn hyperaccumulator plant Acanthopanax sciadophyllides.</title>
        <authorList>
            <person name="Mizuno T."/>
            <person name="Hirano K."/>
            <person name="Katou S."/>
            <person name="Obata H."/>
        </authorList>
    </citation>
    <scope>NUCLEOTIDE SEQUENCE</scope>
</reference>
<sequence length="537" mass="58096">MASTQLQFMASMGNGNTSSNAPLIENTDSNQIIVPDKTSWKNLSAYMGPGFLVSIAYIDPGNFETDLQSGAQYKYELLWIILVASCAALIIQSLAANLGVVSGKHLAEHCRTEYEKVPNFILWILAEISIVACDIPEVIGTAFALNMLFDIPEWIGVLLTGFSTLVLLALQQYGVRKLEFLIAFLVFTIAACFLVELGYAKPNASEVLYGLFVPQLQGSGSTLLAISLLGAMVMPHNLFLHSALVLSRKIPRSVNGIKEACRFYMVESGFALVLALLINVSVIAVSGSVCSSSNLNPDDQKSCQNLDLNKASFLLKNVLGSWSSKLFAIALLASGQSSTITGTYAGQYVMQGFLDLRLKPWIRNFLTRCLAIVPSLIVALIGGSAGAGKLIIIASMILSFELPFALIPLLKSTSSKTKMGAYANSTMISATTWTIGSLIMGINIYFLVDHLIELLIHSQLKLVDKVLCGILGFLGTLVYLAGIGYLVLRKNRESSHLLALTTPESRQSEAGNTSVYSLPREDIVSMQLPQRGRADVD</sequence>
<dbReference type="NCBIfam" id="NF001923">
    <property type="entry name" value="PRK00701.1"/>
    <property type="match status" value="1"/>
</dbReference>
<evidence type="ECO:0000256" key="4">
    <source>
        <dbReference type="ARBA" id="ARBA00022989"/>
    </source>
</evidence>
<feature type="transmembrane region" description="Helical" evidence="6">
    <location>
        <begin position="365"/>
        <end position="384"/>
    </location>
</feature>
<dbReference type="PANTHER" id="PTHR11706:SF54">
    <property type="entry name" value="METAL TRANSPORTER NRAMP1"/>
    <property type="match status" value="1"/>
</dbReference>
<feature type="transmembrane region" description="Helical" evidence="6">
    <location>
        <begin position="120"/>
        <end position="145"/>
    </location>
</feature>
<feature type="transmembrane region" description="Helical" evidence="6">
    <location>
        <begin position="326"/>
        <end position="345"/>
    </location>
</feature>
<feature type="transmembrane region" description="Helical" evidence="6">
    <location>
        <begin position="261"/>
        <end position="285"/>
    </location>
</feature>
<comment type="similarity">
    <text evidence="2">Belongs to the NRAMP (TC 2.A.55) family.</text>
</comment>
<dbReference type="EMBL" id="AB242564">
    <property type="protein sequence ID" value="BAE48710.1"/>
    <property type="molecule type" value="mRNA"/>
</dbReference>
<dbReference type="AlphaFoldDB" id="Q2Z1Q0"/>
<dbReference type="PANTHER" id="PTHR11706">
    <property type="entry name" value="SOLUTE CARRIER PROTEIN FAMILY 11 MEMBER"/>
    <property type="match status" value="1"/>
</dbReference>
<evidence type="ECO:0000256" key="3">
    <source>
        <dbReference type="ARBA" id="ARBA00022692"/>
    </source>
</evidence>